<name>A0ABP6U5S6_9ACTN</name>
<evidence type="ECO:0000313" key="1">
    <source>
        <dbReference type="EMBL" id="GAA3503047.1"/>
    </source>
</evidence>
<gene>
    <name evidence="1" type="ORF">GCM10019016_101570</name>
</gene>
<proteinExistence type="predicted"/>
<accession>A0ABP6U5S6</accession>
<keyword evidence="2" id="KW-1185">Reference proteome</keyword>
<dbReference type="EMBL" id="BAAAXF010000073">
    <property type="protein sequence ID" value="GAA3503047.1"/>
    <property type="molecule type" value="Genomic_DNA"/>
</dbReference>
<comment type="caution">
    <text evidence="1">The sequence shown here is derived from an EMBL/GenBank/DDBJ whole genome shotgun (WGS) entry which is preliminary data.</text>
</comment>
<reference evidence="2" key="1">
    <citation type="journal article" date="2019" name="Int. J. Syst. Evol. Microbiol.">
        <title>The Global Catalogue of Microorganisms (GCM) 10K type strain sequencing project: providing services to taxonomists for standard genome sequencing and annotation.</title>
        <authorList>
            <consortium name="The Broad Institute Genomics Platform"/>
            <consortium name="The Broad Institute Genome Sequencing Center for Infectious Disease"/>
            <person name="Wu L."/>
            <person name="Ma J."/>
        </authorList>
    </citation>
    <scope>NUCLEOTIDE SEQUENCE [LARGE SCALE GENOMIC DNA]</scope>
    <source>
        <strain evidence="2">JCM 4816</strain>
    </source>
</reference>
<organism evidence="1 2">
    <name type="scientific">Streptomyces prasinosporus</name>
    <dbReference type="NCBI Taxonomy" id="68256"/>
    <lineage>
        <taxon>Bacteria</taxon>
        <taxon>Bacillati</taxon>
        <taxon>Actinomycetota</taxon>
        <taxon>Actinomycetes</taxon>
        <taxon>Kitasatosporales</taxon>
        <taxon>Streptomycetaceae</taxon>
        <taxon>Streptomyces</taxon>
        <taxon>Streptomyces albogriseolus group</taxon>
    </lineage>
</organism>
<protein>
    <submittedName>
        <fullName evidence="1">Uncharacterized protein</fullName>
    </submittedName>
</protein>
<evidence type="ECO:0000313" key="2">
    <source>
        <dbReference type="Proteomes" id="UP001501455"/>
    </source>
</evidence>
<dbReference type="Proteomes" id="UP001501455">
    <property type="component" value="Unassembled WGS sequence"/>
</dbReference>
<sequence>MQSPPKPRPGIRFICTPDKLIQFRHGAPNVGTSFTPFGACTHVLTYNATDAARTKELQPSSKISHWATVAEQ</sequence>